<sequence>MIRISSFELNKLFESPRFQCCAMKILIDFVSMIFKSSDIILHNWKCYCGSRQKVTTVKCLLELWLIIYD</sequence>
<accession>A0ACB8ZKX5</accession>
<gene>
    <name evidence="1" type="ORF">L6452_31011</name>
</gene>
<protein>
    <submittedName>
        <fullName evidence="1">Uncharacterized protein</fullName>
    </submittedName>
</protein>
<reference evidence="2" key="1">
    <citation type="journal article" date="2022" name="Mol. Ecol. Resour.">
        <title>The genomes of chicory, endive, great burdock and yacon provide insights into Asteraceae palaeo-polyploidization history and plant inulin production.</title>
        <authorList>
            <person name="Fan W."/>
            <person name="Wang S."/>
            <person name="Wang H."/>
            <person name="Wang A."/>
            <person name="Jiang F."/>
            <person name="Liu H."/>
            <person name="Zhao H."/>
            <person name="Xu D."/>
            <person name="Zhang Y."/>
        </authorList>
    </citation>
    <scope>NUCLEOTIDE SEQUENCE [LARGE SCALE GENOMIC DNA]</scope>
    <source>
        <strain evidence="2">cv. Niubang</strain>
    </source>
</reference>
<evidence type="ECO:0000313" key="2">
    <source>
        <dbReference type="Proteomes" id="UP001055879"/>
    </source>
</evidence>
<proteinExistence type="predicted"/>
<dbReference type="EMBL" id="CM042056">
    <property type="protein sequence ID" value="KAI3697908.1"/>
    <property type="molecule type" value="Genomic_DNA"/>
</dbReference>
<dbReference type="Proteomes" id="UP001055879">
    <property type="component" value="Linkage Group LG10"/>
</dbReference>
<reference evidence="1 2" key="2">
    <citation type="journal article" date="2022" name="Mol. Ecol. Resour.">
        <title>The genomes of chicory, endive, great burdock and yacon provide insights into Asteraceae paleo-polyploidization history and plant inulin production.</title>
        <authorList>
            <person name="Fan W."/>
            <person name="Wang S."/>
            <person name="Wang H."/>
            <person name="Wang A."/>
            <person name="Jiang F."/>
            <person name="Liu H."/>
            <person name="Zhao H."/>
            <person name="Xu D."/>
            <person name="Zhang Y."/>
        </authorList>
    </citation>
    <scope>NUCLEOTIDE SEQUENCE [LARGE SCALE GENOMIC DNA]</scope>
    <source>
        <strain evidence="2">cv. Niubang</strain>
    </source>
</reference>
<keyword evidence="2" id="KW-1185">Reference proteome</keyword>
<evidence type="ECO:0000313" key="1">
    <source>
        <dbReference type="EMBL" id="KAI3697908.1"/>
    </source>
</evidence>
<name>A0ACB8ZKX5_ARCLA</name>
<comment type="caution">
    <text evidence="1">The sequence shown here is derived from an EMBL/GenBank/DDBJ whole genome shotgun (WGS) entry which is preliminary data.</text>
</comment>
<organism evidence="1 2">
    <name type="scientific">Arctium lappa</name>
    <name type="common">Greater burdock</name>
    <name type="synonym">Lappa major</name>
    <dbReference type="NCBI Taxonomy" id="4217"/>
    <lineage>
        <taxon>Eukaryota</taxon>
        <taxon>Viridiplantae</taxon>
        <taxon>Streptophyta</taxon>
        <taxon>Embryophyta</taxon>
        <taxon>Tracheophyta</taxon>
        <taxon>Spermatophyta</taxon>
        <taxon>Magnoliopsida</taxon>
        <taxon>eudicotyledons</taxon>
        <taxon>Gunneridae</taxon>
        <taxon>Pentapetalae</taxon>
        <taxon>asterids</taxon>
        <taxon>campanulids</taxon>
        <taxon>Asterales</taxon>
        <taxon>Asteraceae</taxon>
        <taxon>Carduoideae</taxon>
        <taxon>Cardueae</taxon>
        <taxon>Arctiinae</taxon>
        <taxon>Arctium</taxon>
    </lineage>
</organism>